<dbReference type="SUPFAM" id="SSF109998">
    <property type="entry name" value="Triger factor/SurA peptide-binding domain-like"/>
    <property type="match status" value="1"/>
</dbReference>
<comment type="caution">
    <text evidence="2">The sequence shown here is derived from an EMBL/GenBank/DDBJ whole genome shotgun (WGS) entry which is preliminary data.</text>
</comment>
<organism evidence="2 3">
    <name type="scientific">Edaphobacter dinghuensis</name>
    <dbReference type="NCBI Taxonomy" id="1560005"/>
    <lineage>
        <taxon>Bacteria</taxon>
        <taxon>Pseudomonadati</taxon>
        <taxon>Acidobacteriota</taxon>
        <taxon>Terriglobia</taxon>
        <taxon>Terriglobales</taxon>
        <taxon>Acidobacteriaceae</taxon>
        <taxon>Edaphobacter</taxon>
    </lineage>
</organism>
<dbReference type="InterPro" id="IPR050280">
    <property type="entry name" value="OMP_Chaperone_SurA"/>
</dbReference>
<dbReference type="AlphaFoldDB" id="A0A917HIR5"/>
<reference evidence="2" key="2">
    <citation type="submission" date="2020-09" db="EMBL/GenBank/DDBJ databases">
        <authorList>
            <person name="Sun Q."/>
            <person name="Zhou Y."/>
        </authorList>
    </citation>
    <scope>NUCLEOTIDE SEQUENCE</scope>
    <source>
        <strain evidence="2">CGMCC 1.12997</strain>
    </source>
</reference>
<sequence length="248" mass="28570">MWWLEGAGALVVVAALVQSSYLCAQKAAVPSEASAATQPGAGQGVVLDRVVAIVNGDLILESDVDEEMRFEEIQPYRTTDENRSRESTVRRLIDRLLILQQAELEPETAISDKELDAQLMTLRKDIPECKQYHCETDAGWEKYINAHGFTLEEFRKRWRERMELLRFIEVRFRNGIQISDEDIKNYYEKTMLPEYAERHVTPPKLETISPRIEEVLLQQQVGNLLRDWLTSLRAQGRVRIMRPGEVAP</sequence>
<dbReference type="InterPro" id="IPR027304">
    <property type="entry name" value="Trigger_fact/SurA_dom_sf"/>
</dbReference>
<keyword evidence="1" id="KW-0732">Signal</keyword>
<reference evidence="2" key="1">
    <citation type="journal article" date="2014" name="Int. J. Syst. Evol. Microbiol.">
        <title>Complete genome sequence of Corynebacterium casei LMG S-19264T (=DSM 44701T), isolated from a smear-ripened cheese.</title>
        <authorList>
            <consortium name="US DOE Joint Genome Institute (JGI-PGF)"/>
            <person name="Walter F."/>
            <person name="Albersmeier A."/>
            <person name="Kalinowski J."/>
            <person name="Ruckert C."/>
        </authorList>
    </citation>
    <scope>NUCLEOTIDE SEQUENCE</scope>
    <source>
        <strain evidence="2">CGMCC 1.12997</strain>
    </source>
</reference>
<dbReference type="Proteomes" id="UP000647241">
    <property type="component" value="Unassembled WGS sequence"/>
</dbReference>
<dbReference type="Gene3D" id="1.10.4030.10">
    <property type="entry name" value="Porin chaperone SurA, peptide-binding domain"/>
    <property type="match status" value="1"/>
</dbReference>
<evidence type="ECO:0008006" key="4">
    <source>
        <dbReference type="Google" id="ProtNLM"/>
    </source>
</evidence>
<keyword evidence="3" id="KW-1185">Reference proteome</keyword>
<protein>
    <recommendedName>
        <fullName evidence="4">SurA-like protein</fullName>
    </recommendedName>
</protein>
<dbReference type="EMBL" id="BMGT01000003">
    <property type="protein sequence ID" value="GGG80649.1"/>
    <property type="molecule type" value="Genomic_DNA"/>
</dbReference>
<name>A0A917HIR5_9BACT</name>
<evidence type="ECO:0000313" key="3">
    <source>
        <dbReference type="Proteomes" id="UP000647241"/>
    </source>
</evidence>
<evidence type="ECO:0000256" key="1">
    <source>
        <dbReference type="ARBA" id="ARBA00022729"/>
    </source>
</evidence>
<proteinExistence type="predicted"/>
<evidence type="ECO:0000313" key="2">
    <source>
        <dbReference type="EMBL" id="GGG80649.1"/>
    </source>
</evidence>
<dbReference type="PANTHER" id="PTHR47637:SF1">
    <property type="entry name" value="CHAPERONE SURA"/>
    <property type="match status" value="1"/>
</dbReference>
<accession>A0A917HIR5</accession>
<dbReference type="PANTHER" id="PTHR47637">
    <property type="entry name" value="CHAPERONE SURA"/>
    <property type="match status" value="1"/>
</dbReference>
<gene>
    <name evidence="2" type="ORF">GCM10011585_25080</name>
</gene>